<evidence type="ECO:0000313" key="2">
    <source>
        <dbReference type="Proteomes" id="UP000019140"/>
    </source>
</evidence>
<dbReference type="Proteomes" id="UP000019140">
    <property type="component" value="Unassembled WGS sequence"/>
</dbReference>
<evidence type="ECO:0000313" key="1">
    <source>
        <dbReference type="EMBL" id="ETW98997.1"/>
    </source>
</evidence>
<protein>
    <submittedName>
        <fullName evidence="1">DNA polymerase III subunit alpha</fullName>
    </submittedName>
</protein>
<accession>W4LLZ0</accession>
<dbReference type="Pfam" id="PF10049">
    <property type="entry name" value="DUF2283"/>
    <property type="match status" value="1"/>
</dbReference>
<organism evidence="1 2">
    <name type="scientific">Candidatus Entotheonella gemina</name>
    <dbReference type="NCBI Taxonomy" id="1429439"/>
    <lineage>
        <taxon>Bacteria</taxon>
        <taxon>Pseudomonadati</taxon>
        <taxon>Nitrospinota/Tectimicrobiota group</taxon>
        <taxon>Candidatus Tectimicrobiota</taxon>
        <taxon>Candidatus Entotheonellia</taxon>
        <taxon>Candidatus Entotheonellales</taxon>
        <taxon>Candidatus Entotheonellaceae</taxon>
        <taxon>Candidatus Entotheonella</taxon>
    </lineage>
</organism>
<proteinExistence type="predicted"/>
<dbReference type="EMBL" id="AZHX01001884">
    <property type="protein sequence ID" value="ETW98997.1"/>
    <property type="molecule type" value="Genomic_DNA"/>
</dbReference>
<dbReference type="AlphaFoldDB" id="W4LLZ0"/>
<gene>
    <name evidence="1" type="ORF">ETSY2_41775</name>
</gene>
<reference evidence="1 2" key="1">
    <citation type="journal article" date="2014" name="Nature">
        <title>An environmental bacterial taxon with a large and distinct metabolic repertoire.</title>
        <authorList>
            <person name="Wilson M.C."/>
            <person name="Mori T."/>
            <person name="Ruckert C."/>
            <person name="Uria A.R."/>
            <person name="Helf M.J."/>
            <person name="Takada K."/>
            <person name="Gernert C."/>
            <person name="Steffens U.A."/>
            <person name="Heycke N."/>
            <person name="Schmitt S."/>
            <person name="Rinke C."/>
            <person name="Helfrich E.J."/>
            <person name="Brachmann A.O."/>
            <person name="Gurgui C."/>
            <person name="Wakimoto T."/>
            <person name="Kracht M."/>
            <person name="Crusemann M."/>
            <person name="Hentschel U."/>
            <person name="Abe I."/>
            <person name="Matsunaga S."/>
            <person name="Kalinowski J."/>
            <person name="Takeyama H."/>
            <person name="Piel J."/>
        </authorList>
    </citation>
    <scope>NUCLEOTIDE SEQUENCE [LARGE SCALE GENOMIC DNA]</scope>
    <source>
        <strain evidence="2">TSY2</strain>
    </source>
</reference>
<sequence>MSNPQLRYFEQGDVLHLMIAEGKEIQSVEINPHVTLELNEGGDVIGIEILDATRFIRDFVLESAQAKMLNLDGRIPHEAS</sequence>
<keyword evidence="2" id="KW-1185">Reference proteome</keyword>
<name>W4LLZ0_9BACT</name>
<dbReference type="HOGENOM" id="CLU_2635006_0_0_7"/>
<comment type="caution">
    <text evidence="1">The sequence shown here is derived from an EMBL/GenBank/DDBJ whole genome shotgun (WGS) entry which is preliminary data.</text>
</comment>
<dbReference type="InterPro" id="IPR019270">
    <property type="entry name" value="DUF2283"/>
</dbReference>